<proteinExistence type="predicted"/>
<dbReference type="RefSeq" id="WP_307567196.1">
    <property type="nucleotide sequence ID" value="NZ_JAUSQU010000001.1"/>
</dbReference>
<sequence length="58" mass="6070">MPSAWTYGLRPDDGICLHIAAGDHRCPEVGEAAADRAPRGLGPATTVKAGTFPLRPDL</sequence>
<reference evidence="2 3" key="1">
    <citation type="submission" date="2023-07" db="EMBL/GenBank/DDBJ databases">
        <title>Sequencing the genomes of 1000 actinobacteria strains.</title>
        <authorList>
            <person name="Klenk H.-P."/>
        </authorList>
    </citation>
    <scope>NUCLEOTIDE SEQUENCE [LARGE SCALE GENOMIC DNA]</scope>
    <source>
        <strain evidence="2 3">DSM 46740</strain>
    </source>
</reference>
<comment type="caution">
    <text evidence="2">The sequence shown here is derived from an EMBL/GenBank/DDBJ whole genome shotgun (WGS) entry which is preliminary data.</text>
</comment>
<evidence type="ECO:0000313" key="2">
    <source>
        <dbReference type="EMBL" id="MDP9849380.1"/>
    </source>
</evidence>
<evidence type="ECO:0000256" key="1">
    <source>
        <dbReference type="SAM" id="MobiDB-lite"/>
    </source>
</evidence>
<name>A0ABT9QSK2_9ACTN</name>
<gene>
    <name evidence="2" type="ORF">J2853_008591</name>
</gene>
<feature type="region of interest" description="Disordered" evidence="1">
    <location>
        <begin position="34"/>
        <end position="58"/>
    </location>
</feature>
<dbReference type="Proteomes" id="UP001225356">
    <property type="component" value="Unassembled WGS sequence"/>
</dbReference>
<keyword evidence="3" id="KW-1185">Reference proteome</keyword>
<evidence type="ECO:0000313" key="3">
    <source>
        <dbReference type="Proteomes" id="UP001225356"/>
    </source>
</evidence>
<accession>A0ABT9QSK2</accession>
<organism evidence="2 3">
    <name type="scientific">Streptosporangium lutulentum</name>
    <dbReference type="NCBI Taxonomy" id="1461250"/>
    <lineage>
        <taxon>Bacteria</taxon>
        <taxon>Bacillati</taxon>
        <taxon>Actinomycetota</taxon>
        <taxon>Actinomycetes</taxon>
        <taxon>Streptosporangiales</taxon>
        <taxon>Streptosporangiaceae</taxon>
        <taxon>Streptosporangium</taxon>
    </lineage>
</organism>
<protein>
    <submittedName>
        <fullName evidence="2">Uncharacterized protein</fullName>
    </submittedName>
</protein>
<dbReference type="EMBL" id="JAUSQU010000001">
    <property type="protein sequence ID" value="MDP9849380.1"/>
    <property type="molecule type" value="Genomic_DNA"/>
</dbReference>